<evidence type="ECO:0000313" key="14">
    <source>
        <dbReference type="EnsemblMetazoa" id="CJA00943a.1"/>
    </source>
</evidence>
<dbReference type="GO" id="GO:0005640">
    <property type="term" value="C:nuclear outer membrane"/>
    <property type="evidence" value="ECO:0007669"/>
    <property type="project" value="EnsemblMetazoa"/>
</dbReference>
<dbReference type="GO" id="GO:0048015">
    <property type="term" value="P:phosphatidylinositol-mediated signaling"/>
    <property type="evidence" value="ECO:0007669"/>
    <property type="project" value="TreeGrafter"/>
</dbReference>
<dbReference type="InterPro" id="IPR008290">
    <property type="entry name" value="PI3K_Vps34"/>
</dbReference>
<evidence type="ECO:0000256" key="5">
    <source>
        <dbReference type="ARBA" id="ARBA00022741"/>
    </source>
</evidence>
<dbReference type="Gene3D" id="3.30.1010.10">
    <property type="entry name" value="Phosphatidylinositol 3-kinase Catalytic Subunit, Chain A, domain 4"/>
    <property type="match status" value="1"/>
</dbReference>
<reference evidence="14" key="2">
    <citation type="submission" date="2022-06" db="UniProtKB">
        <authorList>
            <consortium name="EnsemblMetazoa"/>
        </authorList>
    </citation>
    <scope>IDENTIFICATION</scope>
    <source>
        <strain evidence="14">DF5081</strain>
    </source>
</reference>
<keyword evidence="8" id="KW-0472">Membrane</keyword>
<dbReference type="InterPro" id="IPR002420">
    <property type="entry name" value="PI3K-type_C2_dom"/>
</dbReference>
<keyword evidence="4 9" id="KW-0808">Transferase</keyword>
<dbReference type="SMART" id="SM00142">
    <property type="entry name" value="PI3K_C2"/>
    <property type="match status" value="1"/>
</dbReference>
<dbReference type="EC" id="2.7.1.137" evidence="2 9"/>
<dbReference type="GO" id="GO:0034271">
    <property type="term" value="C:phosphatidylinositol 3-kinase complex, class III, type I"/>
    <property type="evidence" value="ECO:0007669"/>
    <property type="project" value="TreeGrafter"/>
</dbReference>
<dbReference type="AlphaFoldDB" id="A0A8R1HL84"/>
<dbReference type="Pfam" id="PF00792">
    <property type="entry name" value="PI3K_C2"/>
    <property type="match status" value="1"/>
</dbReference>
<evidence type="ECO:0000256" key="4">
    <source>
        <dbReference type="ARBA" id="ARBA00022679"/>
    </source>
</evidence>
<evidence type="ECO:0000256" key="3">
    <source>
        <dbReference type="ARBA" id="ARBA00019787"/>
    </source>
</evidence>
<dbReference type="InterPro" id="IPR035892">
    <property type="entry name" value="C2_domain_sf"/>
</dbReference>
<evidence type="ECO:0000259" key="12">
    <source>
        <dbReference type="PROSITE" id="PS51545"/>
    </source>
</evidence>
<dbReference type="InterPro" id="IPR011009">
    <property type="entry name" value="Kinase-like_dom_sf"/>
</dbReference>
<dbReference type="FunFam" id="3.30.1010.10:FF:000016">
    <property type="entry name" value="Phosphatidylinositol 3-kinase catalytic subunit type 3"/>
    <property type="match status" value="1"/>
</dbReference>
<protein>
    <recommendedName>
        <fullName evidence="3 9">Phosphatidylinositol 3-kinase catalytic subunit type 3</fullName>
        <ecNumber evidence="2 9">2.7.1.137</ecNumber>
    </recommendedName>
</protein>
<keyword evidence="15" id="KW-1185">Reference proteome</keyword>
<dbReference type="Gene3D" id="1.25.40.70">
    <property type="entry name" value="Phosphatidylinositol 3-kinase, accessory domain (PIK)"/>
    <property type="match status" value="1"/>
</dbReference>
<evidence type="ECO:0000313" key="15">
    <source>
        <dbReference type="Proteomes" id="UP000005237"/>
    </source>
</evidence>
<comment type="catalytic activity">
    <reaction evidence="9">
        <text>a 1,2-diacyl-sn-glycero-3-phospho-(1D-myo-inositol) + ATP = a 1,2-diacyl-sn-glycero-3-phospho-(1D-myo-inositol-3-phosphate) + ADP + H(+)</text>
        <dbReference type="Rhea" id="RHEA:12709"/>
        <dbReference type="ChEBI" id="CHEBI:15378"/>
        <dbReference type="ChEBI" id="CHEBI:30616"/>
        <dbReference type="ChEBI" id="CHEBI:57880"/>
        <dbReference type="ChEBI" id="CHEBI:58088"/>
        <dbReference type="ChEBI" id="CHEBI:456216"/>
        <dbReference type="EC" id="2.7.1.137"/>
    </reaction>
</comment>
<dbReference type="GO" id="GO:0000407">
    <property type="term" value="C:phagophore assembly site"/>
    <property type="evidence" value="ECO:0007669"/>
    <property type="project" value="TreeGrafter"/>
</dbReference>
<dbReference type="SUPFAM" id="SSF48371">
    <property type="entry name" value="ARM repeat"/>
    <property type="match status" value="1"/>
</dbReference>
<feature type="domain" description="PI3K/PI4K catalytic" evidence="11">
    <location>
        <begin position="630"/>
        <end position="919"/>
    </location>
</feature>
<dbReference type="GO" id="GO:0051036">
    <property type="term" value="P:regulation of endosome size"/>
    <property type="evidence" value="ECO:0007669"/>
    <property type="project" value="EnsemblMetazoa"/>
</dbReference>
<organism evidence="14 15">
    <name type="scientific">Caenorhabditis japonica</name>
    <dbReference type="NCBI Taxonomy" id="281687"/>
    <lineage>
        <taxon>Eukaryota</taxon>
        <taxon>Metazoa</taxon>
        <taxon>Ecdysozoa</taxon>
        <taxon>Nematoda</taxon>
        <taxon>Chromadorea</taxon>
        <taxon>Rhabditida</taxon>
        <taxon>Rhabditina</taxon>
        <taxon>Rhabditomorpha</taxon>
        <taxon>Rhabditoidea</taxon>
        <taxon>Rhabditidae</taxon>
        <taxon>Peloderinae</taxon>
        <taxon>Caenorhabditis</taxon>
    </lineage>
</organism>
<evidence type="ECO:0000259" key="11">
    <source>
        <dbReference type="PROSITE" id="PS50290"/>
    </source>
</evidence>
<dbReference type="GO" id="GO:0042395">
    <property type="term" value="P:ecdysis, collagen and cuticulin-based cuticle"/>
    <property type="evidence" value="ECO:0007669"/>
    <property type="project" value="EnsemblMetazoa"/>
</dbReference>
<dbReference type="GO" id="GO:0008340">
    <property type="term" value="P:determination of adult lifespan"/>
    <property type="evidence" value="ECO:0007669"/>
    <property type="project" value="EnsemblMetazoa"/>
</dbReference>
<dbReference type="PROSITE" id="PS51545">
    <property type="entry name" value="PIK_HELICAL"/>
    <property type="match status" value="1"/>
</dbReference>
<dbReference type="Pfam" id="PF00454">
    <property type="entry name" value="PI3_PI4_kinase"/>
    <property type="match status" value="1"/>
</dbReference>
<dbReference type="GO" id="GO:0000045">
    <property type="term" value="P:autophagosome assembly"/>
    <property type="evidence" value="ECO:0007669"/>
    <property type="project" value="TreeGrafter"/>
</dbReference>
<dbReference type="Proteomes" id="UP000005237">
    <property type="component" value="Unassembled WGS sequence"/>
</dbReference>
<dbReference type="PANTHER" id="PTHR10048">
    <property type="entry name" value="PHOSPHATIDYLINOSITOL KINASE"/>
    <property type="match status" value="1"/>
</dbReference>
<dbReference type="GO" id="GO:0005768">
    <property type="term" value="C:endosome"/>
    <property type="evidence" value="ECO:0007669"/>
    <property type="project" value="TreeGrafter"/>
</dbReference>
<dbReference type="PANTHER" id="PTHR10048:SF7">
    <property type="entry name" value="PHOSPHATIDYLINOSITOL 3-KINASE CATALYTIC SUBUNIT TYPE 3"/>
    <property type="match status" value="1"/>
</dbReference>
<dbReference type="FunFam" id="1.10.1070.11:FF:000002">
    <property type="entry name" value="Phosphatidylinositol 3-kinase catalytic subunit type 3"/>
    <property type="match status" value="1"/>
</dbReference>
<dbReference type="InterPro" id="IPR042236">
    <property type="entry name" value="PI3K_accessory_sf"/>
</dbReference>
<dbReference type="InterPro" id="IPR001263">
    <property type="entry name" value="PI3K_accessory_dom"/>
</dbReference>
<feature type="domain" description="C2 PI3K-type" evidence="13">
    <location>
        <begin position="21"/>
        <end position="191"/>
    </location>
</feature>
<dbReference type="SMART" id="SM00146">
    <property type="entry name" value="PI3Kc"/>
    <property type="match status" value="1"/>
</dbReference>
<dbReference type="EnsemblMetazoa" id="CJA00943a.1">
    <property type="protein sequence ID" value="CJA00943a.1"/>
    <property type="gene ID" value="WBGene00120147"/>
</dbReference>
<dbReference type="GO" id="GO:0005777">
    <property type="term" value="C:peroxisome"/>
    <property type="evidence" value="ECO:0007669"/>
    <property type="project" value="TreeGrafter"/>
</dbReference>
<proteinExistence type="inferred from homology"/>
<comment type="subcellular location">
    <subcellularLocation>
        <location evidence="1">Endomembrane system</location>
        <topology evidence="1">Peripheral membrane protein</topology>
    </subcellularLocation>
</comment>
<dbReference type="CDD" id="cd00896">
    <property type="entry name" value="PI3Kc_III"/>
    <property type="match status" value="1"/>
</dbReference>
<keyword evidence="6 9" id="KW-0418">Kinase</keyword>
<dbReference type="CDD" id="cd00870">
    <property type="entry name" value="PI3Ka_III"/>
    <property type="match status" value="1"/>
</dbReference>
<dbReference type="InterPro" id="IPR018936">
    <property type="entry name" value="PI3/4_kinase_CS"/>
</dbReference>
<dbReference type="GO" id="GO:0005524">
    <property type="term" value="F:ATP binding"/>
    <property type="evidence" value="ECO:0007669"/>
    <property type="project" value="UniProtKB-UniRule"/>
</dbReference>
<dbReference type="GO" id="GO:0005730">
    <property type="term" value="C:nucleolus"/>
    <property type="evidence" value="ECO:0007669"/>
    <property type="project" value="EnsemblMetazoa"/>
</dbReference>
<keyword evidence="5 9" id="KW-0547">Nucleotide-binding</keyword>
<dbReference type="GO" id="GO:0050708">
    <property type="term" value="P:regulation of protein secretion"/>
    <property type="evidence" value="ECO:0007669"/>
    <property type="project" value="EnsemblMetazoa"/>
</dbReference>
<dbReference type="GO" id="GO:0034272">
    <property type="term" value="C:phosphatidylinositol 3-kinase complex, class III, type II"/>
    <property type="evidence" value="ECO:0007669"/>
    <property type="project" value="TreeGrafter"/>
</dbReference>
<evidence type="ECO:0000256" key="2">
    <source>
        <dbReference type="ARBA" id="ARBA00012073"/>
    </source>
</evidence>
<reference evidence="15" key="1">
    <citation type="submission" date="2010-08" db="EMBL/GenBank/DDBJ databases">
        <authorList>
            <consortium name="Caenorhabditis japonica Sequencing Consortium"/>
            <person name="Wilson R.K."/>
        </authorList>
    </citation>
    <scope>NUCLEOTIDE SEQUENCE [LARGE SCALE GENOMIC DNA]</scope>
    <source>
        <strain evidence="15">DF5081</strain>
    </source>
</reference>
<dbReference type="Gene3D" id="2.60.40.150">
    <property type="entry name" value="C2 domain"/>
    <property type="match status" value="1"/>
</dbReference>
<evidence type="ECO:0000256" key="6">
    <source>
        <dbReference type="ARBA" id="ARBA00022777"/>
    </source>
</evidence>
<dbReference type="Pfam" id="PF00613">
    <property type="entry name" value="PI3Ka"/>
    <property type="match status" value="1"/>
</dbReference>
<dbReference type="SUPFAM" id="SSF56112">
    <property type="entry name" value="Protein kinase-like (PK-like)"/>
    <property type="match status" value="1"/>
</dbReference>
<dbReference type="SUPFAM" id="SSF49562">
    <property type="entry name" value="C2 domain (Calcium/lipid-binding domain, CaLB)"/>
    <property type="match status" value="1"/>
</dbReference>
<evidence type="ECO:0000256" key="7">
    <source>
        <dbReference type="ARBA" id="ARBA00022840"/>
    </source>
</evidence>
<dbReference type="PROSITE" id="PS51547">
    <property type="entry name" value="C2_PI3K"/>
    <property type="match status" value="1"/>
</dbReference>
<dbReference type="InterPro" id="IPR057756">
    <property type="entry name" value="PI3-kinase_type3/VPS34_cat"/>
</dbReference>
<dbReference type="CDD" id="cd08397">
    <property type="entry name" value="C2_PI3K_class_III"/>
    <property type="match status" value="1"/>
</dbReference>
<evidence type="ECO:0000256" key="9">
    <source>
        <dbReference type="PIRNR" id="PIRNR000587"/>
    </source>
</evidence>
<dbReference type="PIRSF" id="PIRSF000587">
    <property type="entry name" value="PI3K_Vps34"/>
    <property type="match status" value="1"/>
</dbReference>
<evidence type="ECO:0000256" key="1">
    <source>
        <dbReference type="ARBA" id="ARBA00004184"/>
    </source>
</evidence>
<dbReference type="GO" id="GO:0016303">
    <property type="term" value="F:1-phosphatidylinositol-3-kinase activity"/>
    <property type="evidence" value="ECO:0007669"/>
    <property type="project" value="UniProtKB-UniRule"/>
</dbReference>
<comment type="similarity">
    <text evidence="9 10">Belongs to the PI3/PI4-kinase family.</text>
</comment>
<name>A0A8R1HL84_CAEJA</name>
<dbReference type="InterPro" id="IPR015433">
    <property type="entry name" value="PI3/4_kinase"/>
</dbReference>
<keyword evidence="7 9" id="KW-0067">ATP-binding</keyword>
<dbReference type="InterPro" id="IPR016024">
    <property type="entry name" value="ARM-type_fold"/>
</dbReference>
<dbReference type="GO" id="GO:0090386">
    <property type="term" value="P:phagosome maturation involved in apoptotic cell clearance"/>
    <property type="evidence" value="ECO:0007669"/>
    <property type="project" value="EnsemblMetazoa"/>
</dbReference>
<dbReference type="SMART" id="SM00145">
    <property type="entry name" value="PI3Ka"/>
    <property type="match status" value="1"/>
</dbReference>
<dbReference type="InterPro" id="IPR036940">
    <property type="entry name" value="PI3/4_kinase_cat_sf"/>
</dbReference>
<evidence type="ECO:0000259" key="13">
    <source>
        <dbReference type="PROSITE" id="PS51547"/>
    </source>
</evidence>
<feature type="domain" description="PIK helical" evidence="12">
    <location>
        <begin position="311"/>
        <end position="550"/>
    </location>
</feature>
<dbReference type="InterPro" id="IPR000403">
    <property type="entry name" value="PI3/4_kinase_cat_dom"/>
</dbReference>
<dbReference type="Gene3D" id="1.10.1070.11">
    <property type="entry name" value="Phosphatidylinositol 3-/4-kinase, catalytic domain"/>
    <property type="match status" value="1"/>
</dbReference>
<sequence>MIPGMRATPTEGFSFVYSCDVHANVQVKVAEFEGIFRDAINPVRRLTQLFTELTVYCNNRQIGYPVCTSFHTPPDPSQLARQKLIQKWNEWLTLPIRYAELSRDAFLHITIWEHEDDAKVIDTNATFPRRLVAQSRLNLFSKRGILRSGVIDVQMNVSTEPDPFAKHPETWKYSDAWGEDIDLLFKQVTRQSRGLIEDVPWLDPFTSRRIELIRAKYKHSSPDRHVFLVIEMAAIRLGPTFYKVVYYEDETKNASLFFLFMRISTSVGGNVGIMLPSHRYCVADPELMLESLAEVKHSAMTRRIRDSGDERHRQVKPNKQAKDRLEAIVNLPSSQVLTREQRDLVWKFRHYLRQFPKALNKYLRSVNWSQPQEVKTALAMMHDWELIEAEDALELLSSAFSHPAVRSYAVSRLLDAADAKEVLLFLPQLVQALKYEQTQSNDGSFVAHQVDAECTDLEVDRESSPEIETGRVTRNASVTPTEDCDGKDIMVVTKKKAKKTSGDLASFLIDYSMTSVRCVHYLYWHLKTEIELLKPTDDHMSKMYQNIQDRLMEQLKKRNDTRQLVDSINQQIQFVEDLKVLTFEAKSRGGRMSDARTAELRTMLSRAKHMLDLKGLSNILDPEIRLSGVIPDTAIFFKSEMMPAKITFKVQPPAASSNSGSTRKSDKDNFTCDEYTMIFKTGDDLRQDQLIQQMVRLIDNILKKEQLDLKLTPYLVMATGVGQGFVQCIKSKPLRGIQEQYKAHKLDCIREAMKELRPGEGPFGIEPNVIDNYVRSLAGYSVIMYILGLGDRHLDNLLLCENGKLFHVDFGFILGRDPKPMPPPMKLTSEMVNVMGGVKSKQFLEFVQHVDSAYRILRRHSNVLLNLFSLMLDAGIPDIASEPDKAIFKIEQRLRLDLSDEAATKHIFTQIESSLNAKMAMISDLIHAYKQNFM</sequence>
<dbReference type="PROSITE" id="PS50290">
    <property type="entry name" value="PI3_4_KINASE_3"/>
    <property type="match status" value="1"/>
</dbReference>
<dbReference type="PROSITE" id="PS00915">
    <property type="entry name" value="PI3_4_KINASE_1"/>
    <property type="match status" value="1"/>
</dbReference>
<accession>A0A8R1HL84</accession>
<dbReference type="GO" id="GO:1901076">
    <property type="term" value="P:positive regulation of engulfment of apoptotic cell"/>
    <property type="evidence" value="ECO:0007669"/>
    <property type="project" value="EnsemblMetazoa"/>
</dbReference>
<evidence type="ECO:0000256" key="10">
    <source>
        <dbReference type="PROSITE-ProRule" id="PRU00880"/>
    </source>
</evidence>
<evidence type="ECO:0000256" key="8">
    <source>
        <dbReference type="ARBA" id="ARBA00023136"/>
    </source>
</evidence>
<dbReference type="GO" id="GO:0006998">
    <property type="term" value="P:nuclear envelope organization"/>
    <property type="evidence" value="ECO:0007669"/>
    <property type="project" value="EnsemblMetazoa"/>
</dbReference>
<dbReference type="GO" id="GO:0002119">
    <property type="term" value="P:nematode larval development"/>
    <property type="evidence" value="ECO:0007669"/>
    <property type="project" value="EnsemblMetazoa"/>
</dbReference>
<dbReference type="PROSITE" id="PS00916">
    <property type="entry name" value="PI3_4_KINASE_2"/>
    <property type="match status" value="1"/>
</dbReference>